<gene>
    <name evidence="4" type="ORF">K437DRAFT_273673</name>
</gene>
<name>A0A066W984_TILAU</name>
<feature type="domain" description="HotDog ACOT-type" evidence="3">
    <location>
        <begin position="65"/>
        <end position="185"/>
    </location>
</feature>
<evidence type="ECO:0000256" key="1">
    <source>
        <dbReference type="ARBA" id="ARBA00022801"/>
    </source>
</evidence>
<dbReference type="GO" id="GO:0006637">
    <property type="term" value="P:acyl-CoA metabolic process"/>
    <property type="evidence" value="ECO:0007669"/>
    <property type="project" value="TreeGrafter"/>
</dbReference>
<dbReference type="Gene3D" id="3.10.129.10">
    <property type="entry name" value="Hotdog Thioesterase"/>
    <property type="match status" value="2"/>
</dbReference>
<feature type="region of interest" description="Disordered" evidence="2">
    <location>
        <begin position="387"/>
        <end position="411"/>
    </location>
</feature>
<dbReference type="PANTHER" id="PTHR11049:SF16">
    <property type="entry name" value="PROTEIN VDLD"/>
    <property type="match status" value="1"/>
</dbReference>
<evidence type="ECO:0000259" key="3">
    <source>
        <dbReference type="PROSITE" id="PS51770"/>
    </source>
</evidence>
<dbReference type="AlphaFoldDB" id="A0A066W984"/>
<dbReference type="InterPro" id="IPR029069">
    <property type="entry name" value="HotDog_dom_sf"/>
</dbReference>
<feature type="domain" description="HotDog ACOT-type" evidence="3">
    <location>
        <begin position="420"/>
        <end position="532"/>
    </location>
</feature>
<keyword evidence="4" id="KW-0413">Isomerase</keyword>
<dbReference type="GO" id="GO:0005829">
    <property type="term" value="C:cytosol"/>
    <property type="evidence" value="ECO:0007669"/>
    <property type="project" value="TreeGrafter"/>
</dbReference>
<dbReference type="STRING" id="1037660.A0A066W984"/>
<dbReference type="CDD" id="cd03442">
    <property type="entry name" value="BFIT_BACH"/>
    <property type="match status" value="2"/>
</dbReference>
<dbReference type="InterPro" id="IPR040170">
    <property type="entry name" value="Cytosol_ACT"/>
</dbReference>
<keyword evidence="1" id="KW-0378">Hydrolase</keyword>
<dbReference type="SUPFAM" id="SSF54637">
    <property type="entry name" value="Thioesterase/thiol ester dehydrase-isomerase"/>
    <property type="match status" value="2"/>
</dbReference>
<accession>A0A066W984</accession>
<organism evidence="4 5">
    <name type="scientific">Tilletiaria anomala (strain ATCC 24038 / CBS 436.72 / UBC 951)</name>
    <dbReference type="NCBI Taxonomy" id="1037660"/>
    <lineage>
        <taxon>Eukaryota</taxon>
        <taxon>Fungi</taxon>
        <taxon>Dikarya</taxon>
        <taxon>Basidiomycota</taxon>
        <taxon>Ustilaginomycotina</taxon>
        <taxon>Exobasidiomycetes</taxon>
        <taxon>Georgefischeriales</taxon>
        <taxon>Tilletiariaceae</taxon>
        <taxon>Tilletiaria</taxon>
    </lineage>
</organism>
<evidence type="ECO:0000313" key="5">
    <source>
        <dbReference type="Proteomes" id="UP000027361"/>
    </source>
</evidence>
<evidence type="ECO:0000313" key="4">
    <source>
        <dbReference type="EMBL" id="KDN47315.1"/>
    </source>
</evidence>
<keyword evidence="5" id="KW-1185">Reference proteome</keyword>
<dbReference type="HOGENOM" id="CLU_033099_0_0_1"/>
<dbReference type="GO" id="GO:0016853">
    <property type="term" value="F:isomerase activity"/>
    <property type="evidence" value="ECO:0007669"/>
    <property type="project" value="UniProtKB-KW"/>
</dbReference>
<protein>
    <submittedName>
        <fullName evidence="4">Thioesterase/thiol ester dehydrase-isomerase</fullName>
    </submittedName>
</protein>
<reference evidence="4 5" key="1">
    <citation type="submission" date="2014-05" db="EMBL/GenBank/DDBJ databases">
        <title>Draft genome sequence of a rare smut relative, Tilletiaria anomala UBC 951.</title>
        <authorList>
            <consortium name="DOE Joint Genome Institute"/>
            <person name="Toome M."/>
            <person name="Kuo A."/>
            <person name="Henrissat B."/>
            <person name="Lipzen A."/>
            <person name="Tritt A."/>
            <person name="Yoshinaga Y."/>
            <person name="Zane M."/>
            <person name="Barry K."/>
            <person name="Grigoriev I.V."/>
            <person name="Spatafora J.W."/>
            <person name="Aimea M.C."/>
        </authorList>
    </citation>
    <scope>NUCLEOTIDE SEQUENCE [LARGE SCALE GENOMIC DNA]</scope>
    <source>
        <strain evidence="4 5">UBC 951</strain>
    </source>
</reference>
<dbReference type="OMA" id="QCAYISA"/>
<dbReference type="GO" id="GO:0052816">
    <property type="term" value="F:long-chain fatty acyl-CoA hydrolase activity"/>
    <property type="evidence" value="ECO:0007669"/>
    <property type="project" value="TreeGrafter"/>
</dbReference>
<dbReference type="EMBL" id="JMSN01000030">
    <property type="protein sequence ID" value="KDN47315.1"/>
    <property type="molecule type" value="Genomic_DNA"/>
</dbReference>
<dbReference type="RefSeq" id="XP_013243804.1">
    <property type="nucleotide sequence ID" value="XM_013388350.1"/>
</dbReference>
<proteinExistence type="predicted"/>
<dbReference type="OrthoDB" id="3184331at2759"/>
<sequence length="587" mass="63203">MIASQGHSAAVARLAVTAGALLFSLAAFKASAAIVSHYVLGTEMCNANVDTKVVLDPRSAGKPVSSSIVQVTYTTTPSMCFSVPSSTDPRPAVLSGPLLKMIDIVASVAARRHAGVSCVTISVDAVLFLKPIYLGELIHLSAAVNRAWGSSMEVGVKLTKEEPERNGKMTYVSHSYLTFVAVQTSGYSHGSPSSTVVPKKHPLKFRLPPVLPETALELRRYRLAGRRRARRMESAKHSKGVGEEPVGKNGIRRRVMDKVRAEVIDMSSKIVKNERSSSRTAERQRIALDELELEYIARAYAAQEEGVTINPSAGQIIVEIADDEAFSRSIEDVMRAGIRIGVDPACFERSGVDANSHKRAESLGSDGGSRRRRSATVSLMSEAILSPSSGTDATIPEEAERSTSAELGSAQPLEPSISAAQTLTRSLHLVFPEHCNSNGVLFGGQLMGWMEEVALMACRSLGHGQRFSTVALDGLEFKKEVQVGEIIFFTAVAVRAFANSVEVYVVAEAETREGKKRIANEALFTAACAPTSVAHVGKQSDQPLLKVVMPPGSALESLQQAADGRRYERLAMKNMLTRLYAFDGEST</sequence>
<dbReference type="PANTHER" id="PTHR11049">
    <property type="entry name" value="ACYL COENZYME A THIOESTER HYDROLASE"/>
    <property type="match status" value="1"/>
</dbReference>
<dbReference type="InParanoid" id="A0A066W984"/>
<feature type="region of interest" description="Disordered" evidence="2">
    <location>
        <begin position="353"/>
        <end position="372"/>
    </location>
</feature>
<evidence type="ECO:0000256" key="2">
    <source>
        <dbReference type="SAM" id="MobiDB-lite"/>
    </source>
</evidence>
<dbReference type="Pfam" id="PF03061">
    <property type="entry name" value="4HBT"/>
    <property type="match status" value="2"/>
</dbReference>
<dbReference type="InterPro" id="IPR033120">
    <property type="entry name" value="HOTDOG_ACOT"/>
</dbReference>
<dbReference type="Proteomes" id="UP000027361">
    <property type="component" value="Unassembled WGS sequence"/>
</dbReference>
<dbReference type="GeneID" id="25266471"/>
<dbReference type="InterPro" id="IPR006683">
    <property type="entry name" value="Thioestr_dom"/>
</dbReference>
<comment type="caution">
    <text evidence="4">The sequence shown here is derived from an EMBL/GenBank/DDBJ whole genome shotgun (WGS) entry which is preliminary data.</text>
</comment>
<dbReference type="PROSITE" id="PS51770">
    <property type="entry name" value="HOTDOG_ACOT"/>
    <property type="match status" value="2"/>
</dbReference>